<keyword evidence="7" id="KW-1185">Reference proteome</keyword>
<sequence length="298" mass="34347">MTIHTECFDNISADYQVDLFEFQQTRHEEIDAMYRVYFGWVPLPIAIIAIPFATIFVIGACRAITTRQASRKFYLLLVNRTIGDILYCISALVTSFYVLHVEHVSDIVIAIIENLATGSAWSVMISCVSLSVLKLYAVWKPFSYRKTVTLKRSIYLIVLSWTIFAIVVTYSLVTIAFTQVPKLREWSGCKFEVCFTTMGRSRHIVVLIVYFSTLIVLAITVVLVKRISSPANSFRGKNRLDNDKRQRFPIWKVTLNVGTFTLFGSFYVSWCIFLLSHRDGCFFIRNFFEVMRLLGIIR</sequence>
<keyword evidence="2 5" id="KW-0812">Transmembrane</keyword>
<dbReference type="CDD" id="cd00637">
    <property type="entry name" value="7tm_classA_rhodopsin-like"/>
    <property type="match status" value="1"/>
</dbReference>
<dbReference type="SUPFAM" id="SSF81321">
    <property type="entry name" value="Family A G protein-coupled receptor-like"/>
    <property type="match status" value="1"/>
</dbReference>
<dbReference type="InterPro" id="IPR017452">
    <property type="entry name" value="GPCR_Rhodpsn_7TM"/>
</dbReference>
<evidence type="ECO:0000256" key="1">
    <source>
        <dbReference type="ARBA" id="ARBA00004370"/>
    </source>
</evidence>
<protein>
    <submittedName>
        <fullName evidence="8">G_PROTEIN_RECEP_F1_2 domain-containing protein</fullName>
    </submittedName>
</protein>
<name>A0A0M3I7P2_ASCLU</name>
<feature type="transmembrane region" description="Helical" evidence="5">
    <location>
        <begin position="73"/>
        <end position="99"/>
    </location>
</feature>
<dbReference type="Gene3D" id="1.20.1070.10">
    <property type="entry name" value="Rhodopsin 7-helix transmembrane proteins"/>
    <property type="match status" value="1"/>
</dbReference>
<evidence type="ECO:0000313" key="7">
    <source>
        <dbReference type="Proteomes" id="UP000036681"/>
    </source>
</evidence>
<dbReference type="AlphaFoldDB" id="A0A0M3I7P2"/>
<keyword evidence="4 5" id="KW-0472">Membrane</keyword>
<evidence type="ECO:0000256" key="2">
    <source>
        <dbReference type="ARBA" id="ARBA00022692"/>
    </source>
</evidence>
<proteinExistence type="predicted"/>
<dbReference type="WBParaSite" id="ALUE_0001323501-mRNA-1">
    <property type="protein sequence ID" value="ALUE_0001323501-mRNA-1"/>
    <property type="gene ID" value="ALUE_0001323501"/>
</dbReference>
<reference evidence="8" key="1">
    <citation type="submission" date="2017-02" db="UniProtKB">
        <authorList>
            <consortium name="WormBaseParasite"/>
        </authorList>
    </citation>
    <scope>IDENTIFICATION</scope>
</reference>
<feature type="transmembrane region" description="Helical" evidence="5">
    <location>
        <begin position="204"/>
        <end position="224"/>
    </location>
</feature>
<keyword evidence="3 5" id="KW-1133">Transmembrane helix</keyword>
<feature type="domain" description="G-protein coupled receptors family 1 profile" evidence="6">
    <location>
        <begin position="53"/>
        <end position="227"/>
    </location>
</feature>
<feature type="transmembrane region" description="Helical" evidence="5">
    <location>
        <begin position="154"/>
        <end position="177"/>
    </location>
</feature>
<dbReference type="Proteomes" id="UP000036681">
    <property type="component" value="Unplaced"/>
</dbReference>
<feature type="transmembrane region" description="Helical" evidence="5">
    <location>
        <begin position="253"/>
        <end position="275"/>
    </location>
</feature>
<feature type="transmembrane region" description="Helical" evidence="5">
    <location>
        <begin position="119"/>
        <end position="142"/>
    </location>
</feature>
<feature type="transmembrane region" description="Helical" evidence="5">
    <location>
        <begin position="37"/>
        <end position="61"/>
    </location>
</feature>
<evidence type="ECO:0000256" key="3">
    <source>
        <dbReference type="ARBA" id="ARBA00022989"/>
    </source>
</evidence>
<dbReference type="GO" id="GO:0016020">
    <property type="term" value="C:membrane"/>
    <property type="evidence" value="ECO:0007669"/>
    <property type="project" value="UniProtKB-SubCell"/>
</dbReference>
<dbReference type="PROSITE" id="PS50262">
    <property type="entry name" value="G_PROTEIN_RECEP_F1_2"/>
    <property type="match status" value="1"/>
</dbReference>
<accession>A0A0M3I7P2</accession>
<evidence type="ECO:0000256" key="5">
    <source>
        <dbReference type="SAM" id="Phobius"/>
    </source>
</evidence>
<evidence type="ECO:0000259" key="6">
    <source>
        <dbReference type="PROSITE" id="PS50262"/>
    </source>
</evidence>
<comment type="subcellular location">
    <subcellularLocation>
        <location evidence="1">Membrane</location>
    </subcellularLocation>
</comment>
<organism evidence="7 8">
    <name type="scientific">Ascaris lumbricoides</name>
    <name type="common">Giant roundworm</name>
    <dbReference type="NCBI Taxonomy" id="6252"/>
    <lineage>
        <taxon>Eukaryota</taxon>
        <taxon>Metazoa</taxon>
        <taxon>Ecdysozoa</taxon>
        <taxon>Nematoda</taxon>
        <taxon>Chromadorea</taxon>
        <taxon>Rhabditida</taxon>
        <taxon>Spirurina</taxon>
        <taxon>Ascaridomorpha</taxon>
        <taxon>Ascaridoidea</taxon>
        <taxon>Ascarididae</taxon>
        <taxon>Ascaris</taxon>
    </lineage>
</organism>
<evidence type="ECO:0000313" key="8">
    <source>
        <dbReference type="WBParaSite" id="ALUE_0001323501-mRNA-1"/>
    </source>
</evidence>
<evidence type="ECO:0000256" key="4">
    <source>
        <dbReference type="ARBA" id="ARBA00023136"/>
    </source>
</evidence>